<dbReference type="GO" id="GO:0050660">
    <property type="term" value="F:flavin adenine dinucleotide binding"/>
    <property type="evidence" value="ECO:0007669"/>
    <property type="project" value="InterPro"/>
</dbReference>
<accession>A0A6L2PTV9</accession>
<dbReference type="InterPro" id="IPR012132">
    <property type="entry name" value="GMC_OxRdtase"/>
</dbReference>
<sequence length="621" mass="67901">MDWNYMGQPETRSCGRVGCPIPRGRVLGGSSAINGMAYVRGNRQDYDHWAALGNTGWSYNETLPYFIKSENNLDPQVAADTTYHGIGGFQSVQTLPYQDINIKALLAAFRETGYRQLDFNGADQEGVMLTQTTTRNGERQSANVAFLSPIRRVRPNLRIVTNATVTKILIDGTKKATGVQYVLEEDRNTTLTVMASKEVIVSAGAINSPQLLSLSGIGPREFLEPLGIPVIQDLSVGYNLQDHVSSGGVYFTLTDTAQVPPLNQRMDHLLQYIEKGNGPLSSIGTLQVNAFGRSQYARAMGDYPDIQFTFEPQVVIRNLTTGLTSPLTNNVTVPTGETCVVEPITREPFCYYNQIIARPSVLRPRSRGLVKLNTTNPFDPPLVYHNYFSEPLDMQILVEGLLIAARLSQTSVLRNMRYLLDITPVPGCEGPRFGSFAYWNCVIVQATVTMNHHSGTCKMGPSFDRSAVVDPELKVHGIQGLRVIDASIMPYIVSGNTNAPTVMIAEKGADMIKQTWIPKNTTATNTTTNGTTTPCNIKTSASSKKTLASNTTTITVSKGTVTSRVSTVMTSTVSLNTSMSATDTTSPLPPMATTMATKTRRGTATRKMKTRRKPTITAERQ</sequence>
<dbReference type="InterPro" id="IPR000172">
    <property type="entry name" value="GMC_OxRdtase_N"/>
</dbReference>
<name>A0A6L2PTV9_COPFO</name>
<evidence type="ECO:0000256" key="3">
    <source>
        <dbReference type="RuleBase" id="RU003968"/>
    </source>
</evidence>
<evidence type="ECO:0000313" key="8">
    <source>
        <dbReference type="Proteomes" id="UP000502823"/>
    </source>
</evidence>
<feature type="region of interest" description="Disordered" evidence="4">
    <location>
        <begin position="578"/>
        <end position="621"/>
    </location>
</feature>
<feature type="binding site" evidence="2">
    <location>
        <position position="26"/>
    </location>
    <ligand>
        <name>FAD</name>
        <dbReference type="ChEBI" id="CHEBI:57692"/>
    </ligand>
</feature>
<dbReference type="PROSITE" id="PS00624">
    <property type="entry name" value="GMC_OXRED_2"/>
    <property type="match status" value="1"/>
</dbReference>
<dbReference type="SUPFAM" id="SSF54373">
    <property type="entry name" value="FAD-linked reductases, C-terminal domain"/>
    <property type="match status" value="1"/>
</dbReference>
<dbReference type="SUPFAM" id="SSF51905">
    <property type="entry name" value="FAD/NAD(P)-binding domain"/>
    <property type="match status" value="1"/>
</dbReference>
<dbReference type="InterPro" id="IPR007867">
    <property type="entry name" value="GMC_OxRtase_C"/>
</dbReference>
<reference evidence="8" key="1">
    <citation type="submission" date="2020-01" db="EMBL/GenBank/DDBJ databases">
        <title>Draft genome sequence of the Termite Coptotermes fromosanus.</title>
        <authorList>
            <person name="Itakura S."/>
            <person name="Yosikawa Y."/>
            <person name="Umezawa K."/>
        </authorList>
    </citation>
    <scope>NUCLEOTIDE SEQUENCE [LARGE SCALE GENOMIC DNA]</scope>
</reference>
<dbReference type="PIRSF" id="PIRSF000137">
    <property type="entry name" value="Alcohol_oxidase"/>
    <property type="match status" value="1"/>
</dbReference>
<evidence type="ECO:0000259" key="5">
    <source>
        <dbReference type="PROSITE" id="PS00623"/>
    </source>
</evidence>
<feature type="compositionally biased region" description="Low complexity" evidence="4">
    <location>
        <begin position="578"/>
        <end position="597"/>
    </location>
</feature>
<evidence type="ECO:0000259" key="6">
    <source>
        <dbReference type="PROSITE" id="PS00624"/>
    </source>
</evidence>
<feature type="domain" description="Glucose-methanol-choline oxidoreductase N-terminal" evidence="6">
    <location>
        <begin position="204"/>
        <end position="218"/>
    </location>
</feature>
<dbReference type="EMBL" id="BLKM01000562">
    <property type="protein sequence ID" value="GFG35664.1"/>
    <property type="molecule type" value="Genomic_DNA"/>
</dbReference>
<dbReference type="Proteomes" id="UP000502823">
    <property type="component" value="Unassembled WGS sequence"/>
</dbReference>
<keyword evidence="2 3" id="KW-0274">FAD</keyword>
<dbReference type="PANTHER" id="PTHR11552:SF227">
    <property type="entry name" value="GLUCOSE DEHYDROGENASE [FAD, QUINONE]-LIKE PROTEIN"/>
    <property type="match status" value="1"/>
</dbReference>
<evidence type="ECO:0000313" key="7">
    <source>
        <dbReference type="EMBL" id="GFG35664.1"/>
    </source>
</evidence>
<feature type="compositionally biased region" description="Basic residues" evidence="4">
    <location>
        <begin position="598"/>
        <end position="614"/>
    </location>
</feature>
<evidence type="ECO:0000256" key="4">
    <source>
        <dbReference type="SAM" id="MobiDB-lite"/>
    </source>
</evidence>
<gene>
    <name evidence="7" type="ORF">Cfor_11452</name>
</gene>
<comment type="similarity">
    <text evidence="1 3">Belongs to the GMC oxidoreductase family.</text>
</comment>
<dbReference type="Gene3D" id="3.50.50.60">
    <property type="entry name" value="FAD/NAD(P)-binding domain"/>
    <property type="match status" value="1"/>
</dbReference>
<dbReference type="InParanoid" id="A0A6L2PTV9"/>
<dbReference type="Pfam" id="PF05199">
    <property type="entry name" value="GMC_oxred_C"/>
    <property type="match status" value="1"/>
</dbReference>
<feature type="binding site" evidence="2">
    <location>
        <position position="165"/>
    </location>
    <ligand>
        <name>FAD</name>
        <dbReference type="ChEBI" id="CHEBI:57692"/>
    </ligand>
</feature>
<dbReference type="OrthoDB" id="269227at2759"/>
<dbReference type="PANTHER" id="PTHR11552">
    <property type="entry name" value="GLUCOSE-METHANOL-CHOLINE GMC OXIDOREDUCTASE"/>
    <property type="match status" value="1"/>
</dbReference>
<dbReference type="Pfam" id="PF00732">
    <property type="entry name" value="GMC_oxred_N"/>
    <property type="match status" value="1"/>
</dbReference>
<comment type="caution">
    <text evidence="7">The sequence shown here is derived from an EMBL/GenBank/DDBJ whole genome shotgun (WGS) entry which is preliminary data.</text>
</comment>
<dbReference type="AlphaFoldDB" id="A0A6L2PTV9"/>
<dbReference type="GO" id="GO:0016614">
    <property type="term" value="F:oxidoreductase activity, acting on CH-OH group of donors"/>
    <property type="evidence" value="ECO:0007669"/>
    <property type="project" value="InterPro"/>
</dbReference>
<feature type="domain" description="Glucose-methanol-choline oxidoreductase N-terminal" evidence="5">
    <location>
        <begin position="24"/>
        <end position="47"/>
    </location>
</feature>
<proteinExistence type="inferred from homology"/>
<evidence type="ECO:0000256" key="1">
    <source>
        <dbReference type="ARBA" id="ARBA00010790"/>
    </source>
</evidence>
<protein>
    <recommendedName>
        <fullName evidence="5 6">Glucose-methanol-choline oxidoreductase N-terminal domain-containing protein</fullName>
    </recommendedName>
</protein>
<evidence type="ECO:0000256" key="2">
    <source>
        <dbReference type="PIRSR" id="PIRSR000137-2"/>
    </source>
</evidence>
<organism evidence="7 8">
    <name type="scientific">Coptotermes formosanus</name>
    <name type="common">Formosan subterranean termite</name>
    <dbReference type="NCBI Taxonomy" id="36987"/>
    <lineage>
        <taxon>Eukaryota</taxon>
        <taxon>Metazoa</taxon>
        <taxon>Ecdysozoa</taxon>
        <taxon>Arthropoda</taxon>
        <taxon>Hexapoda</taxon>
        <taxon>Insecta</taxon>
        <taxon>Pterygota</taxon>
        <taxon>Neoptera</taxon>
        <taxon>Polyneoptera</taxon>
        <taxon>Dictyoptera</taxon>
        <taxon>Blattodea</taxon>
        <taxon>Blattoidea</taxon>
        <taxon>Termitoidae</taxon>
        <taxon>Rhinotermitidae</taxon>
        <taxon>Coptotermes</taxon>
    </lineage>
</organism>
<dbReference type="Gene3D" id="3.30.560.10">
    <property type="entry name" value="Glucose Oxidase, domain 3"/>
    <property type="match status" value="1"/>
</dbReference>
<keyword evidence="3" id="KW-0285">Flavoprotein</keyword>
<dbReference type="PROSITE" id="PS00623">
    <property type="entry name" value="GMC_OXRED_1"/>
    <property type="match status" value="1"/>
</dbReference>
<comment type="cofactor">
    <cofactor evidence="2">
        <name>FAD</name>
        <dbReference type="ChEBI" id="CHEBI:57692"/>
    </cofactor>
</comment>
<dbReference type="InterPro" id="IPR036188">
    <property type="entry name" value="FAD/NAD-bd_sf"/>
</dbReference>
<keyword evidence="8" id="KW-1185">Reference proteome</keyword>